<comment type="caution">
    <text evidence="1">The sequence shown here is derived from an EMBL/GenBank/DDBJ whole genome shotgun (WGS) entry which is preliminary data.</text>
</comment>
<organism evidence="1 2">
    <name type="scientific">Brassica cretica</name>
    <name type="common">Mustard</name>
    <dbReference type="NCBI Taxonomy" id="69181"/>
    <lineage>
        <taxon>Eukaryota</taxon>
        <taxon>Viridiplantae</taxon>
        <taxon>Streptophyta</taxon>
        <taxon>Embryophyta</taxon>
        <taxon>Tracheophyta</taxon>
        <taxon>Spermatophyta</taxon>
        <taxon>Magnoliopsida</taxon>
        <taxon>eudicotyledons</taxon>
        <taxon>Gunneridae</taxon>
        <taxon>Pentapetalae</taxon>
        <taxon>rosids</taxon>
        <taxon>malvids</taxon>
        <taxon>Brassicales</taxon>
        <taxon>Brassicaceae</taxon>
        <taxon>Brassiceae</taxon>
        <taxon>Brassica</taxon>
    </lineage>
</organism>
<dbReference type="EMBL" id="QGKX02001521">
    <property type="protein sequence ID" value="KAF3507285.1"/>
    <property type="molecule type" value="Genomic_DNA"/>
</dbReference>
<dbReference type="Proteomes" id="UP000712600">
    <property type="component" value="Unassembled WGS sequence"/>
</dbReference>
<protein>
    <submittedName>
        <fullName evidence="1">Uncharacterized protein</fullName>
    </submittedName>
</protein>
<accession>A0A8S9NY23</accession>
<gene>
    <name evidence="1" type="ORF">F2Q69_00004242</name>
</gene>
<name>A0A8S9NY23_BRACR</name>
<proteinExistence type="predicted"/>
<dbReference type="AlphaFoldDB" id="A0A8S9NY23"/>
<evidence type="ECO:0000313" key="1">
    <source>
        <dbReference type="EMBL" id="KAF3507285.1"/>
    </source>
</evidence>
<evidence type="ECO:0000313" key="2">
    <source>
        <dbReference type="Proteomes" id="UP000712600"/>
    </source>
</evidence>
<reference evidence="1" key="1">
    <citation type="submission" date="2019-12" db="EMBL/GenBank/DDBJ databases">
        <title>Genome sequencing and annotation of Brassica cretica.</title>
        <authorList>
            <person name="Studholme D.J."/>
            <person name="Sarris P."/>
        </authorList>
    </citation>
    <scope>NUCLEOTIDE SEQUENCE</scope>
    <source>
        <strain evidence="1">PFS-109/04</strain>
        <tissue evidence="1">Leaf</tissue>
    </source>
</reference>
<sequence length="114" mass="12796">MTDRGRWNPDRSDFFPHASQLSNSSRYGIETKISTTLTPMLLYFFFGVAGRSRNVENVGDLMGMDMVMLDGKGSAKQRGFVLKKIESLTVSELNSSIFNFPPQSSSSLEKYVLE</sequence>